<accession>A0A4S2KVZ0</accession>
<feature type="coiled-coil region" evidence="1">
    <location>
        <begin position="353"/>
        <end position="383"/>
    </location>
</feature>
<sequence>MMEFADSHDLKDIVSTLSYFLRKKSDAETDALGTKDTSLIERFSTFEKCTQSAFNIFIDLSTTKVTPTQRPEVLIILYFLLFKMDEIGLKGLEKILQLTSSQVAIALLKVLASEESQAKLKEAWNHLYGEEFVGKLLVKSFERWQPMLRQFSETYEAGLQKKKSRSDTKRTTVCRPFKLTQPLPRGIPIPWPIANMEKMRQVPRTVFAQPKEFQNIEEQRKQNRERIKELRLESDARQPSCARLSVRKKKQQELYCPSMFKAQPVKRVSNKADVRLNIASIVREWEVYKKMEEEQEKKFCDLEAGAFDCIAYKSWRSEQEKRKISDRLALAEKLRLSSLLSRESAFHAKRKLLQEKRTNASSLEEESHRLQQQLERINKAELMRASTVAKNVRANRRGVRLATRKVQVDKKNTAKLMAYEKQRDHERINERLDEDRRKKASIIKRIRSEEEAWLLQKENYPKPYDPTDIPGHGLLSEMSLAELKERLFLMRQQNSINLADKIEDIKCKRQTKSENITELQKLISCFKNAKSTSRKRQKNYYGQEEDLYDLYPELKDLAQLLLKRRRERQELLPANSRVKISR</sequence>
<keyword evidence="3" id="KW-1185">Reference proteome</keyword>
<dbReference type="PANTHER" id="PTHR34649">
    <property type="entry name" value="CILIA- AND FLAGELLA-ASSOCIATED PROTEIN 99"/>
    <property type="match status" value="1"/>
</dbReference>
<comment type="caution">
    <text evidence="2">The sequence shown here is derived from an EMBL/GenBank/DDBJ whole genome shotgun (WGS) entry which is preliminary data.</text>
</comment>
<evidence type="ECO:0008006" key="4">
    <source>
        <dbReference type="Google" id="ProtNLM"/>
    </source>
</evidence>
<dbReference type="OrthoDB" id="10262255at2759"/>
<keyword evidence="1" id="KW-0175">Coiled coil</keyword>
<gene>
    <name evidence="2" type="ORF">CRM22_010661</name>
</gene>
<dbReference type="Proteomes" id="UP000308267">
    <property type="component" value="Unassembled WGS sequence"/>
</dbReference>
<evidence type="ECO:0000313" key="3">
    <source>
        <dbReference type="Proteomes" id="UP000308267"/>
    </source>
</evidence>
<reference evidence="2 3" key="1">
    <citation type="journal article" date="2019" name="BMC Genomics">
        <title>New insights from Opisthorchis felineus genome: update on genomics of the epidemiologically important liver flukes.</title>
        <authorList>
            <person name="Ershov N.I."/>
            <person name="Mordvinov V.A."/>
            <person name="Prokhortchouk E.B."/>
            <person name="Pakharukova M.Y."/>
            <person name="Gunbin K.V."/>
            <person name="Ustyantsev K."/>
            <person name="Genaev M.A."/>
            <person name="Blinov A.G."/>
            <person name="Mazur A."/>
            <person name="Boulygina E."/>
            <person name="Tsygankova S."/>
            <person name="Khrameeva E."/>
            <person name="Chekanov N."/>
            <person name="Fan G."/>
            <person name="Xiao A."/>
            <person name="Zhang H."/>
            <person name="Xu X."/>
            <person name="Yang H."/>
            <person name="Solovyev V."/>
            <person name="Lee S.M."/>
            <person name="Liu X."/>
            <person name="Afonnikov D.A."/>
            <person name="Skryabin K.G."/>
        </authorList>
    </citation>
    <scope>NUCLEOTIDE SEQUENCE [LARGE SCALE GENOMIC DNA]</scope>
    <source>
        <strain evidence="2">AK-0245</strain>
        <tissue evidence="2">Whole organism</tissue>
    </source>
</reference>
<evidence type="ECO:0000313" key="2">
    <source>
        <dbReference type="EMBL" id="TGZ52298.1"/>
    </source>
</evidence>
<dbReference type="EMBL" id="SJOL01010073">
    <property type="protein sequence ID" value="TGZ52298.1"/>
    <property type="molecule type" value="Genomic_DNA"/>
</dbReference>
<dbReference type="AlphaFoldDB" id="A0A4S2KVZ0"/>
<name>A0A4S2KVZ0_OPIFE</name>
<organism evidence="2 3">
    <name type="scientific">Opisthorchis felineus</name>
    <dbReference type="NCBI Taxonomy" id="147828"/>
    <lineage>
        <taxon>Eukaryota</taxon>
        <taxon>Metazoa</taxon>
        <taxon>Spiralia</taxon>
        <taxon>Lophotrochozoa</taxon>
        <taxon>Platyhelminthes</taxon>
        <taxon>Trematoda</taxon>
        <taxon>Digenea</taxon>
        <taxon>Opisthorchiida</taxon>
        <taxon>Opisthorchiata</taxon>
        <taxon>Opisthorchiidae</taxon>
        <taxon>Opisthorchis</taxon>
    </lineage>
</organism>
<evidence type="ECO:0000256" key="1">
    <source>
        <dbReference type="SAM" id="Coils"/>
    </source>
</evidence>
<dbReference type="PANTHER" id="PTHR34649:SF1">
    <property type="entry name" value="CILIA- AND FLAGELLA-ASSOCIATED PROTEIN 99"/>
    <property type="match status" value="1"/>
</dbReference>
<protein>
    <recommendedName>
        <fullName evidence="4">Cilia- and flagella-associated protein 99</fullName>
    </recommendedName>
</protein>
<dbReference type="InterPro" id="IPR039341">
    <property type="entry name" value="CFAP99"/>
</dbReference>
<proteinExistence type="predicted"/>
<dbReference type="STRING" id="147828.A0A4S2KVZ0"/>